<dbReference type="Gene3D" id="1.20.1290.10">
    <property type="entry name" value="AhpD-like"/>
    <property type="match status" value="1"/>
</dbReference>
<gene>
    <name evidence="2" type="ORF">HUK38_02390</name>
</gene>
<dbReference type="InterPro" id="IPR004675">
    <property type="entry name" value="AhpD_core"/>
</dbReference>
<comment type="caution">
    <text evidence="2">The sequence shown here is derived from an EMBL/GenBank/DDBJ whole genome shotgun (WGS) entry which is preliminary data.</text>
</comment>
<sequence length="184" mass="21434">MTLMHMMVFDGTDGEEQWETFLTLEEKECVALGLAQYYQCEHCIEHHTKALNRMRKVPEETLSRNMNSLVLFLRTDVSRVYESERQRWIQAWNEFALKVALNRSDRAMPHLIGLAIGMARDDAFLIDLCGREVRVIYEEQNIDSRLVIGELEALMIFMKAAASKNRLVPKMEHLFEESLAVDTH</sequence>
<proteinExistence type="predicted"/>
<dbReference type="SUPFAM" id="SSF69118">
    <property type="entry name" value="AhpD-like"/>
    <property type="match status" value="1"/>
</dbReference>
<dbReference type="NCBIfam" id="TIGR00778">
    <property type="entry name" value="ahpD_dom"/>
    <property type="match status" value="1"/>
</dbReference>
<accession>A0A839HD09</accession>
<evidence type="ECO:0000259" key="1">
    <source>
        <dbReference type="Pfam" id="PF02627"/>
    </source>
</evidence>
<dbReference type="AlphaFoldDB" id="A0A839HD09"/>
<feature type="domain" description="Carboxymuconolactone decarboxylase-like" evidence="1">
    <location>
        <begin position="10"/>
        <end position="60"/>
    </location>
</feature>
<organism evidence="2 3">
    <name type="scientific">Thiospirillum jenense</name>
    <dbReference type="NCBI Taxonomy" id="1653858"/>
    <lineage>
        <taxon>Bacteria</taxon>
        <taxon>Pseudomonadati</taxon>
        <taxon>Pseudomonadota</taxon>
        <taxon>Gammaproteobacteria</taxon>
        <taxon>Chromatiales</taxon>
        <taxon>Chromatiaceae</taxon>
        <taxon>Thiospirillum</taxon>
    </lineage>
</organism>
<name>A0A839HD09_9GAMM</name>
<protein>
    <submittedName>
        <fullName evidence="2">Carboxymuconolactone decarboxylase family protein</fullName>
    </submittedName>
</protein>
<evidence type="ECO:0000313" key="3">
    <source>
        <dbReference type="Proteomes" id="UP000548632"/>
    </source>
</evidence>
<reference evidence="2 3" key="1">
    <citation type="journal article" date="2020" name="Arch. Microbiol.">
        <title>The genome sequence of the giant phototrophic gammaproteobacterium Thiospirillum jenense gives insight into its physiological properties and phylogenetic relationships.</title>
        <authorList>
            <person name="Imhoff J.F."/>
            <person name="Meyer T.E."/>
            <person name="Kyndt J.A."/>
        </authorList>
    </citation>
    <scope>NUCLEOTIDE SEQUENCE [LARGE SCALE GENOMIC DNA]</scope>
    <source>
        <strain evidence="2 3">DSM 216</strain>
    </source>
</reference>
<dbReference type="Pfam" id="PF02627">
    <property type="entry name" value="CMD"/>
    <property type="match status" value="1"/>
</dbReference>
<dbReference type="EMBL" id="JABVCQ010000004">
    <property type="protein sequence ID" value="MBB1125077.1"/>
    <property type="molecule type" value="Genomic_DNA"/>
</dbReference>
<keyword evidence="3" id="KW-1185">Reference proteome</keyword>
<dbReference type="InterPro" id="IPR003779">
    <property type="entry name" value="CMD-like"/>
</dbReference>
<dbReference type="GO" id="GO:0051920">
    <property type="term" value="F:peroxiredoxin activity"/>
    <property type="evidence" value="ECO:0007669"/>
    <property type="project" value="InterPro"/>
</dbReference>
<dbReference type="Proteomes" id="UP000548632">
    <property type="component" value="Unassembled WGS sequence"/>
</dbReference>
<dbReference type="InterPro" id="IPR029032">
    <property type="entry name" value="AhpD-like"/>
</dbReference>
<evidence type="ECO:0000313" key="2">
    <source>
        <dbReference type="EMBL" id="MBB1125077.1"/>
    </source>
</evidence>